<dbReference type="EMBL" id="UPSH01000001">
    <property type="protein sequence ID" value="VBB17679.1"/>
    <property type="molecule type" value="Genomic_DNA"/>
</dbReference>
<sequence>MSKLYNIKYTTCYNDQLCSETDNFHLKIENCCERKATDNCQCDLDFKTRWLITSVKQLGDDLQFDIELKSDDNFNFLRIAIYNRNNKIATFTLVRQCDQNMTHFDVTCGKIFYVKKTTLCCSKDCCNVVYRKEEWDNDNLTKETYRCDHTQCCDPACAGSKKEKMNSDEASLQHVTTTETTDDLFVGEDYLADDRVVVEDESSTVCSKCCLIKTIQFRLNCDCVEGLPVEKKLKGVLVDQFCNRKTIDFTVCGSYICFDIDYCSIKDRCDPCKKVCEPVLSVYLCNNELLLSFAVNEIDNSISIKYINATNYAYNINAGDLIRRTNPTVEDSKFITLYTFDDDNSNKSIYYLVCSILSLKRSNVNTHISVWTTQKDELDCVFRRNNIDVDVVEYTPRDFNHKPTRTIKEKYFNCIGHSRVYIIPQLLKTYQKPVVYMDNDTVLACGKGRCFENLVNSLDHPTGFRVERWTSLANLYDQCQLKSQLLEWMNDYKSKLSNKTLLLNIDTPSVNNGIMIFQNTDESIEFLDKLKTIYEDLNSKFECKFNDQAAFSITWLDSRDAFVLVNEKCEKTNEPYLCDSNILEPCDCQIVYHYYLEKHREDIVKLCKYIINRRCACCARDRPRICNKLNISDRTLSMFC</sequence>
<evidence type="ECO:0000313" key="2">
    <source>
        <dbReference type="Proteomes" id="UP000594342"/>
    </source>
</evidence>
<name>A0A5K0U6V2_9VIRU</name>
<organism evidence="1 2">
    <name type="scientific">Yasminevirus sp. GU-2018</name>
    <dbReference type="NCBI Taxonomy" id="2420051"/>
    <lineage>
        <taxon>Viruses</taxon>
        <taxon>Varidnaviria</taxon>
        <taxon>Bamfordvirae</taxon>
        <taxon>Nucleocytoviricota</taxon>
        <taxon>Megaviricetes</taxon>
        <taxon>Imitervirales</taxon>
        <taxon>Mimiviridae</taxon>
        <taxon>Klosneuvirinae</taxon>
        <taxon>Yasminevirus</taxon>
        <taxon>Yasminevirus saudimassiliense</taxon>
    </lineage>
</organism>
<keyword evidence="2" id="KW-1185">Reference proteome</keyword>
<accession>A0A5K0U6V2</accession>
<comment type="caution">
    <text evidence="1">The sequence shown here is derived from an EMBL/GenBank/DDBJ whole genome shotgun (WGS) entry which is preliminary data.</text>
</comment>
<dbReference type="Proteomes" id="UP000594342">
    <property type="component" value="Unassembled WGS sequence"/>
</dbReference>
<evidence type="ECO:0000313" key="1">
    <source>
        <dbReference type="EMBL" id="VBB17679.1"/>
    </source>
</evidence>
<proteinExistence type="predicted"/>
<reference evidence="1 2" key="1">
    <citation type="submission" date="2018-10" db="EMBL/GenBank/DDBJ databases">
        <authorList>
            <consortium name="IHU Genomes"/>
        </authorList>
    </citation>
    <scope>NUCLEOTIDE SEQUENCE [LARGE SCALE GENOMIC DNA]</scope>
    <source>
        <strain evidence="1 2">A1</strain>
    </source>
</reference>
<gene>
    <name evidence="1" type="ORF">YASMINEVIRUS_142</name>
</gene>
<protein>
    <submittedName>
        <fullName evidence="1">Uncharacterized protein</fullName>
    </submittedName>
</protein>